<dbReference type="Pfam" id="PF03184">
    <property type="entry name" value="DDE_1"/>
    <property type="match status" value="1"/>
</dbReference>
<protein>
    <submittedName>
        <fullName evidence="3">ATP-dependent RNA helicase VAD1 )</fullName>
        <ecNumber evidence="3">3.6.4.13</ecNumber>
    </submittedName>
</protein>
<evidence type="ECO:0000313" key="3">
    <source>
        <dbReference type="EMBL" id="VWO99256.1"/>
    </source>
</evidence>
<sequence length="633" mass="69826">MGITITVSVARTIILSHIEAKIPELLTEENFKCSDRFVRQLLDTELEWSWRTGTRASQKVPENWETLCEDMFLRVVHVVLMRNTPPEAILNADQTGVTVIPTGNKTWAAIGSKQVDVFGKEEKRQFTLMITTSAAGGMLPVQTIWSGKTAQSLPAMHLRQPLEKEGHIWSCGGEKHWSNFKCMVEWVEKIIVPYFEVLWAEKKQPDRLHGLVIIDCWSVHRGEEFRVWMKTKFGWIRLIFVPGGCTGKFQPNDVGIQRVFKFIIKTEATQFLIRETKKQLTDNPRQRAVLPTQIGTLRNASVAWVQKAYEYFARRPEVVKKAWSRCTAGSWDLSFETLTSERARSTLNERLDEDPAFALSIADVIQPDPENDAAVDGVEYDDDLGADADTVAQLQDPDMEAAAALLKGDLEATINESGDVEIAGGLEYGVDGTDGPGVDSDSDTGSAAQPEDDRSSGGMDFLDSESYIGWDGTDASDDRAATPVPESDGTSACAWSEDESKEGSVLSFMDTDLDDVQPGSPESNGPALDEITITMAPGREVHELSSSSGGSHPHAARKHFFRTYLGWMLSHTPSSTADDLLSRLNVVTMGDSPAPEPGLGANNEALGGIFTYDETCDFLQELMDEGLIDVEFS</sequence>
<accession>A0A5K1K3B0</accession>
<feature type="domain" description="DDE-1" evidence="2">
    <location>
        <begin position="123"/>
        <end position="323"/>
    </location>
</feature>
<evidence type="ECO:0000256" key="1">
    <source>
        <dbReference type="SAM" id="MobiDB-lite"/>
    </source>
</evidence>
<proteinExistence type="predicted"/>
<gene>
    <name evidence="3" type="primary">Q58Z64</name>
</gene>
<keyword evidence="3" id="KW-0067">ATP-binding</keyword>
<dbReference type="InterPro" id="IPR004875">
    <property type="entry name" value="DDE_SF_endonuclease_dom"/>
</dbReference>
<dbReference type="EMBL" id="LR727508">
    <property type="protein sequence ID" value="VWO99256.1"/>
    <property type="molecule type" value="Genomic_DNA"/>
</dbReference>
<feature type="region of interest" description="Disordered" evidence="1">
    <location>
        <begin position="425"/>
        <end position="501"/>
    </location>
</feature>
<dbReference type="GO" id="GO:0003676">
    <property type="term" value="F:nucleic acid binding"/>
    <property type="evidence" value="ECO:0007669"/>
    <property type="project" value="InterPro"/>
</dbReference>
<keyword evidence="3" id="KW-0378">Hydrolase</keyword>
<dbReference type="AlphaFoldDB" id="A0A5K1K3B0"/>
<dbReference type="GO" id="GO:0016787">
    <property type="term" value="F:hydrolase activity"/>
    <property type="evidence" value="ECO:0007669"/>
    <property type="project" value="UniProtKB-KW"/>
</dbReference>
<organism evidence="3">
    <name type="scientific">Ganoderma boninense</name>
    <dbReference type="NCBI Taxonomy" id="34458"/>
    <lineage>
        <taxon>Eukaryota</taxon>
        <taxon>Fungi</taxon>
        <taxon>Dikarya</taxon>
        <taxon>Basidiomycota</taxon>
        <taxon>Agaricomycotina</taxon>
        <taxon>Agaricomycetes</taxon>
        <taxon>Polyporales</taxon>
        <taxon>Polyporaceae</taxon>
        <taxon>Ganoderma</taxon>
    </lineage>
</organism>
<dbReference type="GO" id="GO:0003724">
    <property type="term" value="F:RNA helicase activity"/>
    <property type="evidence" value="ECO:0007669"/>
    <property type="project" value="UniProtKB-EC"/>
</dbReference>
<evidence type="ECO:0000259" key="2">
    <source>
        <dbReference type="Pfam" id="PF03184"/>
    </source>
</evidence>
<reference evidence="3" key="1">
    <citation type="submission" date="2019-10" db="EMBL/GenBank/DDBJ databases">
        <authorList>
            <person name="Nor Muhammad N."/>
        </authorList>
    </citation>
    <scope>NUCLEOTIDE SEQUENCE</scope>
</reference>
<keyword evidence="3" id="KW-0547">Nucleotide-binding</keyword>
<keyword evidence="3" id="KW-0347">Helicase</keyword>
<dbReference type="EC" id="3.6.4.13" evidence="3"/>
<name>A0A5K1K3B0_9APHY</name>